<dbReference type="GO" id="GO:1990904">
    <property type="term" value="C:ribonucleoprotein complex"/>
    <property type="evidence" value="ECO:0007669"/>
    <property type="project" value="UniProtKB-ARBA"/>
</dbReference>
<reference evidence="4 5" key="1">
    <citation type="submission" date="2024-10" db="EMBL/GenBank/DDBJ databases">
        <title>Updated reference genomes for cyclostephanoid diatoms.</title>
        <authorList>
            <person name="Roberts W.R."/>
            <person name="Alverson A.J."/>
        </authorList>
    </citation>
    <scope>NUCLEOTIDE SEQUENCE [LARGE SCALE GENOMIC DNA]</scope>
    <source>
        <strain evidence="4 5">AJA228-03</strain>
    </source>
</reference>
<accession>A0ABD3SF21</accession>
<dbReference type="Pfam" id="PF01900">
    <property type="entry name" value="RNase_P_Rpp14"/>
    <property type="match status" value="1"/>
</dbReference>
<comment type="caution">
    <text evidence="4">The sequence shown here is derived from an EMBL/GenBank/DDBJ whole genome shotgun (WGS) entry which is preliminary data.</text>
</comment>
<dbReference type="GO" id="GO:1902555">
    <property type="term" value="C:endoribonuclease complex"/>
    <property type="evidence" value="ECO:0007669"/>
    <property type="project" value="UniProtKB-ARBA"/>
</dbReference>
<comment type="similarity">
    <text evidence="1">Belongs to the eukaryotic/archaeal RNase P protein component 2 family.</text>
</comment>
<organism evidence="4 5">
    <name type="scientific">Cyclostephanos tholiformis</name>
    <dbReference type="NCBI Taxonomy" id="382380"/>
    <lineage>
        <taxon>Eukaryota</taxon>
        <taxon>Sar</taxon>
        <taxon>Stramenopiles</taxon>
        <taxon>Ochrophyta</taxon>
        <taxon>Bacillariophyta</taxon>
        <taxon>Coscinodiscophyceae</taxon>
        <taxon>Thalassiosirophycidae</taxon>
        <taxon>Stephanodiscales</taxon>
        <taxon>Stephanodiscaceae</taxon>
        <taxon>Cyclostephanos</taxon>
    </lineage>
</organism>
<protein>
    <submittedName>
        <fullName evidence="4">Uncharacterized protein</fullName>
    </submittedName>
</protein>
<evidence type="ECO:0000256" key="3">
    <source>
        <dbReference type="SAM" id="MobiDB-lite"/>
    </source>
</evidence>
<dbReference type="InterPro" id="IPR038085">
    <property type="entry name" value="Rnp2-like_sf"/>
</dbReference>
<dbReference type="AlphaFoldDB" id="A0ABD3SF21"/>
<name>A0ABD3SF21_9STRA</name>
<dbReference type="GO" id="GO:0008033">
    <property type="term" value="P:tRNA processing"/>
    <property type="evidence" value="ECO:0007669"/>
    <property type="project" value="UniProtKB-KW"/>
</dbReference>
<dbReference type="SUPFAM" id="SSF160350">
    <property type="entry name" value="Rnp2-like"/>
    <property type="match status" value="1"/>
</dbReference>
<keyword evidence="2" id="KW-0819">tRNA processing</keyword>
<gene>
    <name evidence="4" type="ORF">ACHAXA_011132</name>
</gene>
<feature type="compositionally biased region" description="Low complexity" evidence="3">
    <location>
        <begin position="30"/>
        <end position="39"/>
    </location>
</feature>
<dbReference type="InterPro" id="IPR002759">
    <property type="entry name" value="Pop5/Rpp14/Rnp2-like"/>
</dbReference>
<dbReference type="PANTHER" id="PTHR15441:SF2">
    <property type="entry name" value="RIBONUCLEASE P_MRP PROTEIN SUBUNIT POP5"/>
    <property type="match status" value="1"/>
</dbReference>
<keyword evidence="5" id="KW-1185">Reference proteome</keyword>
<sequence>MVRKKSRWLLVQFDFEGDIPSSCANRDGEAVGSGSSAAAGVGGNKRRRGTANNVDGDVGEAIVVIGRADESRTTSMMVHQITCADIYRSIRDSIVENYGIVGASASDLQVRSYDPKLRLAIVRTNRYGYPNVRSSLTTMTSIRMGGDVLRVVASTKSVSGSARTARNAARDEILRRFGEDVKMMKDRRGGGGGGRVETWTKRARIALEKGLVELEGRLDKFDSGC</sequence>
<evidence type="ECO:0000313" key="5">
    <source>
        <dbReference type="Proteomes" id="UP001530377"/>
    </source>
</evidence>
<proteinExistence type="inferred from homology"/>
<evidence type="ECO:0000256" key="2">
    <source>
        <dbReference type="ARBA" id="ARBA00022694"/>
    </source>
</evidence>
<evidence type="ECO:0000313" key="4">
    <source>
        <dbReference type="EMBL" id="KAL3823080.1"/>
    </source>
</evidence>
<dbReference type="Gene3D" id="3.30.70.3250">
    <property type="entry name" value="Ribonuclease P, Pop5 subunit"/>
    <property type="match status" value="1"/>
</dbReference>
<dbReference type="PANTHER" id="PTHR15441">
    <property type="entry name" value="RIBONUCLEASE P PROTEIN SUBUNIT P14"/>
    <property type="match status" value="1"/>
</dbReference>
<feature type="region of interest" description="Disordered" evidence="3">
    <location>
        <begin position="26"/>
        <end position="52"/>
    </location>
</feature>
<evidence type="ECO:0000256" key="1">
    <source>
        <dbReference type="ARBA" id="ARBA00010800"/>
    </source>
</evidence>
<dbReference type="Proteomes" id="UP001530377">
    <property type="component" value="Unassembled WGS sequence"/>
</dbReference>
<dbReference type="EMBL" id="JALLPB020000047">
    <property type="protein sequence ID" value="KAL3823080.1"/>
    <property type="molecule type" value="Genomic_DNA"/>
</dbReference>